<evidence type="ECO:0000256" key="5">
    <source>
        <dbReference type="ARBA" id="ARBA00022989"/>
    </source>
</evidence>
<dbReference type="GO" id="GO:0055085">
    <property type="term" value="P:transmembrane transport"/>
    <property type="evidence" value="ECO:0007669"/>
    <property type="project" value="InterPro"/>
</dbReference>
<dbReference type="Proteomes" id="UP000310458">
    <property type="component" value="Unassembled WGS sequence"/>
</dbReference>
<evidence type="ECO:0000313" key="11">
    <source>
        <dbReference type="Proteomes" id="UP000310458"/>
    </source>
</evidence>
<dbReference type="PANTHER" id="PTHR30151:SF38">
    <property type="entry name" value="ALIPHATIC SULFONATES TRANSPORT PERMEASE PROTEIN SSUC-RELATED"/>
    <property type="match status" value="1"/>
</dbReference>
<keyword evidence="3" id="KW-1003">Cell membrane</keyword>
<keyword evidence="4 7" id="KW-0812">Transmembrane</keyword>
<comment type="caution">
    <text evidence="10">The sequence shown here is derived from an EMBL/GenBank/DDBJ whole genome shotgun (WGS) entry which is preliminary data.</text>
</comment>
<comment type="similarity">
    <text evidence="7">Belongs to the binding-protein-dependent transport system permease family.</text>
</comment>
<evidence type="ECO:0000256" key="4">
    <source>
        <dbReference type="ARBA" id="ARBA00022692"/>
    </source>
</evidence>
<evidence type="ECO:0000259" key="9">
    <source>
        <dbReference type="PROSITE" id="PS50928"/>
    </source>
</evidence>
<feature type="transmembrane region" description="Helical" evidence="7">
    <location>
        <begin position="130"/>
        <end position="151"/>
    </location>
</feature>
<dbReference type="AlphaFoldDB" id="A0A5R9BLT7"/>
<protein>
    <submittedName>
        <fullName evidence="10">ABC transporter permease subunit</fullName>
    </submittedName>
</protein>
<dbReference type="CDD" id="cd06261">
    <property type="entry name" value="TM_PBP2"/>
    <property type="match status" value="1"/>
</dbReference>
<dbReference type="PANTHER" id="PTHR30151">
    <property type="entry name" value="ALKANE SULFONATE ABC TRANSPORTER-RELATED, MEMBRANE SUBUNIT"/>
    <property type="match status" value="1"/>
</dbReference>
<feature type="transmembrane region" description="Helical" evidence="7">
    <location>
        <begin position="187"/>
        <end position="209"/>
    </location>
</feature>
<sequence length="319" mass="34204">MTAPVAERAKEKLSSDPAPVAGASKAEKLVKPKANRPKLNSRLYTLGSVLVVVVLAGLWQLVGIIDTREVRPGQPFFPGWQIVLTDTVTGLADYWRGGLGVESVSAGGERTYIGGLLAIVSHGWDTMMRIIAGLLIGAVIGSLVALVVSGSVWGRRLFAMPTAFLRTFPLLGLIPMFQLWFGTAFAGAVTFIAVAVGVIFFTGVVNAVANVDAIYVQNAKTLGARPIRTYVTVVLPSILPEMRSTIQLSLAMAWTAAIASEFVGAQSGLGYIVTHARYFGFVDRMFLIGIVVVIMASLTYYLVSRVTKRLVVWMPDAQG</sequence>
<keyword evidence="11" id="KW-1185">Reference proteome</keyword>
<feature type="transmembrane region" description="Helical" evidence="7">
    <location>
        <begin position="251"/>
        <end position="273"/>
    </location>
</feature>
<dbReference type="RefSeq" id="WP_138251677.1">
    <property type="nucleotide sequence ID" value="NZ_VAVZ01000002.1"/>
</dbReference>
<dbReference type="InterPro" id="IPR000515">
    <property type="entry name" value="MetI-like"/>
</dbReference>
<reference evidence="10 11" key="1">
    <citation type="submission" date="2019-05" db="EMBL/GenBank/DDBJ databases">
        <title>Nesterenkonia sp. GY074 isolated from the Southern Atlantic Ocean.</title>
        <authorList>
            <person name="Zhang G."/>
        </authorList>
    </citation>
    <scope>NUCLEOTIDE SEQUENCE [LARGE SCALE GENOMIC DNA]</scope>
    <source>
        <strain evidence="10 11">GY074</strain>
    </source>
</reference>
<feature type="transmembrane region" description="Helical" evidence="7">
    <location>
        <begin position="285"/>
        <end position="303"/>
    </location>
</feature>
<evidence type="ECO:0000256" key="6">
    <source>
        <dbReference type="ARBA" id="ARBA00023136"/>
    </source>
</evidence>
<keyword evidence="5 7" id="KW-1133">Transmembrane helix</keyword>
<evidence type="ECO:0000256" key="7">
    <source>
        <dbReference type="RuleBase" id="RU363032"/>
    </source>
</evidence>
<feature type="domain" description="ABC transmembrane type-1" evidence="9">
    <location>
        <begin position="123"/>
        <end position="303"/>
    </location>
</feature>
<accession>A0A5R9BLT7</accession>
<keyword evidence="6 7" id="KW-0472">Membrane</keyword>
<evidence type="ECO:0000256" key="1">
    <source>
        <dbReference type="ARBA" id="ARBA00004651"/>
    </source>
</evidence>
<feature type="transmembrane region" description="Helical" evidence="7">
    <location>
        <begin position="163"/>
        <end position="181"/>
    </location>
</feature>
<name>A0A5R9BLT7_9MICC</name>
<keyword evidence="2 7" id="KW-0813">Transport</keyword>
<evidence type="ECO:0000256" key="2">
    <source>
        <dbReference type="ARBA" id="ARBA00022448"/>
    </source>
</evidence>
<dbReference type="OrthoDB" id="3173654at2"/>
<proteinExistence type="inferred from homology"/>
<comment type="subcellular location">
    <subcellularLocation>
        <location evidence="1 7">Cell membrane</location>
        <topology evidence="1 7">Multi-pass membrane protein</topology>
    </subcellularLocation>
</comment>
<dbReference type="EMBL" id="VAVZ01000002">
    <property type="protein sequence ID" value="TLQ01052.1"/>
    <property type="molecule type" value="Genomic_DNA"/>
</dbReference>
<dbReference type="SUPFAM" id="SSF161098">
    <property type="entry name" value="MetI-like"/>
    <property type="match status" value="1"/>
</dbReference>
<dbReference type="Pfam" id="PF00528">
    <property type="entry name" value="BPD_transp_1"/>
    <property type="match status" value="1"/>
</dbReference>
<dbReference type="Gene3D" id="1.10.3720.10">
    <property type="entry name" value="MetI-like"/>
    <property type="match status" value="1"/>
</dbReference>
<evidence type="ECO:0000256" key="8">
    <source>
        <dbReference type="SAM" id="MobiDB-lite"/>
    </source>
</evidence>
<gene>
    <name evidence="10" type="ORF">FEF26_01015</name>
</gene>
<evidence type="ECO:0000313" key="10">
    <source>
        <dbReference type="EMBL" id="TLQ01052.1"/>
    </source>
</evidence>
<dbReference type="InterPro" id="IPR035906">
    <property type="entry name" value="MetI-like_sf"/>
</dbReference>
<feature type="region of interest" description="Disordered" evidence="8">
    <location>
        <begin position="1"/>
        <end position="24"/>
    </location>
</feature>
<feature type="transmembrane region" description="Helical" evidence="7">
    <location>
        <begin position="43"/>
        <end position="65"/>
    </location>
</feature>
<dbReference type="PROSITE" id="PS50928">
    <property type="entry name" value="ABC_TM1"/>
    <property type="match status" value="1"/>
</dbReference>
<evidence type="ECO:0000256" key="3">
    <source>
        <dbReference type="ARBA" id="ARBA00022475"/>
    </source>
</evidence>
<organism evidence="10 11">
    <name type="scientific">Nesterenkonia salmonea</name>
    <dbReference type="NCBI Taxonomy" id="1804987"/>
    <lineage>
        <taxon>Bacteria</taxon>
        <taxon>Bacillati</taxon>
        <taxon>Actinomycetota</taxon>
        <taxon>Actinomycetes</taxon>
        <taxon>Micrococcales</taxon>
        <taxon>Micrococcaceae</taxon>
        <taxon>Nesterenkonia</taxon>
    </lineage>
</organism>
<dbReference type="GO" id="GO:0005886">
    <property type="term" value="C:plasma membrane"/>
    <property type="evidence" value="ECO:0007669"/>
    <property type="project" value="UniProtKB-SubCell"/>
</dbReference>